<dbReference type="WBParaSite" id="BPAG_0001046401-mRNA-1">
    <property type="protein sequence ID" value="BPAG_0001046401-mRNA-1"/>
    <property type="gene ID" value="BPAG_0001046401"/>
</dbReference>
<proteinExistence type="predicted"/>
<sequence length="74" mass="8718">LQRFTLSPISLTTSHISVREGTNASTILDPCSDCYANKKSTIFKSLIRSDKCIYKVSFFFFFKKFVFLKYFFFF</sequence>
<protein>
    <submittedName>
        <fullName evidence="1">Ovule protein</fullName>
    </submittedName>
</protein>
<evidence type="ECO:0000313" key="1">
    <source>
        <dbReference type="WBParaSite" id="BPAG_0001046401-mRNA-1"/>
    </source>
</evidence>
<reference evidence="1" key="1">
    <citation type="submission" date="2017-02" db="UniProtKB">
        <authorList>
            <consortium name="WormBaseParasite"/>
        </authorList>
    </citation>
    <scope>IDENTIFICATION</scope>
</reference>
<organism evidence="1">
    <name type="scientific">Brugia pahangi</name>
    <name type="common">Filarial nematode worm</name>
    <dbReference type="NCBI Taxonomy" id="6280"/>
    <lineage>
        <taxon>Eukaryota</taxon>
        <taxon>Metazoa</taxon>
        <taxon>Ecdysozoa</taxon>
        <taxon>Nematoda</taxon>
        <taxon>Chromadorea</taxon>
        <taxon>Rhabditida</taxon>
        <taxon>Spirurina</taxon>
        <taxon>Spiruromorpha</taxon>
        <taxon>Filarioidea</taxon>
        <taxon>Onchocercidae</taxon>
        <taxon>Brugia</taxon>
    </lineage>
</organism>
<dbReference type="AlphaFoldDB" id="A0A0N4TPI7"/>
<accession>A0A0N4TPI7</accession>
<name>A0A0N4TPI7_BRUPA</name>